<keyword evidence="3" id="KW-1185">Reference proteome</keyword>
<evidence type="ECO:0000313" key="3">
    <source>
        <dbReference type="Proteomes" id="UP000789359"/>
    </source>
</evidence>
<dbReference type="RefSeq" id="WP_230056769.1">
    <property type="nucleotide sequence ID" value="NZ_CAJHOE010000002.1"/>
</dbReference>
<dbReference type="Proteomes" id="UP000789359">
    <property type="component" value="Unassembled WGS sequence"/>
</dbReference>
<accession>A0ABN7KAK2</accession>
<keyword evidence="1" id="KW-0732">Signal</keyword>
<comment type="caution">
    <text evidence="2">The sequence shown here is derived from an EMBL/GenBank/DDBJ whole genome shotgun (WGS) entry which is preliminary data.</text>
</comment>
<gene>
    <name evidence="2" type="primary">torC_2</name>
    <name evidence="2" type="ORF">LMG8286_00987</name>
</gene>
<dbReference type="EMBL" id="CAJHOE010000002">
    <property type="protein sequence ID" value="CAD7287890.1"/>
    <property type="molecule type" value="Genomic_DNA"/>
</dbReference>
<name>A0ABN7KAK2_9BACT</name>
<evidence type="ECO:0000313" key="2">
    <source>
        <dbReference type="EMBL" id="CAD7287890.1"/>
    </source>
</evidence>
<feature type="chain" id="PRO_5045277691" evidence="1">
    <location>
        <begin position="21"/>
        <end position="190"/>
    </location>
</feature>
<dbReference type="InterPro" id="IPR036909">
    <property type="entry name" value="Cyt_c-like_dom_sf"/>
</dbReference>
<proteinExistence type="predicted"/>
<feature type="signal peptide" evidence="1">
    <location>
        <begin position="1"/>
        <end position="20"/>
    </location>
</feature>
<protein>
    <submittedName>
        <fullName evidence="2">Cytochrome c-type protein TorC</fullName>
    </submittedName>
</protein>
<dbReference type="SUPFAM" id="SSF46626">
    <property type="entry name" value="Cytochrome c"/>
    <property type="match status" value="1"/>
</dbReference>
<sequence>MKKILAISTVGALLAGGLFAADMFVNTPAPILDKVGGKPLGQLLIGAKVTAGKQSGEYIEVSYTGFVPGETPNAYARVGVLEQDITVENPQKTFKIVKKHKDDYDNEWDEVTLKGFVKKEALVGDIGIIHTAGENLFKERCGGCHALHGYDEFSANVWPSVVESMIGNSALTGEEVQTLNRFLQSKAPAE</sequence>
<evidence type="ECO:0000256" key="1">
    <source>
        <dbReference type="SAM" id="SignalP"/>
    </source>
</evidence>
<reference evidence="2 3" key="1">
    <citation type="submission" date="2020-11" db="EMBL/GenBank/DDBJ databases">
        <authorList>
            <person name="Peeters C."/>
        </authorList>
    </citation>
    <scope>NUCLEOTIDE SEQUENCE [LARGE SCALE GENOMIC DNA]</scope>
    <source>
        <strain evidence="2 3">LMG 8286</strain>
    </source>
</reference>
<organism evidence="2 3">
    <name type="scientific">Campylobacter suis</name>
    <dbReference type="NCBI Taxonomy" id="2790657"/>
    <lineage>
        <taxon>Bacteria</taxon>
        <taxon>Pseudomonadati</taxon>
        <taxon>Campylobacterota</taxon>
        <taxon>Epsilonproteobacteria</taxon>
        <taxon>Campylobacterales</taxon>
        <taxon>Campylobacteraceae</taxon>
        <taxon>Campylobacter</taxon>
    </lineage>
</organism>